<keyword evidence="2 4" id="KW-0853">WD repeat</keyword>
<dbReference type="Gene3D" id="2.130.10.10">
    <property type="entry name" value="YVTN repeat-like/Quinoprotein amine dehydrogenase"/>
    <property type="match status" value="2"/>
</dbReference>
<reference evidence="5" key="1">
    <citation type="submission" date="2021-12" db="EMBL/GenBank/DDBJ databases">
        <authorList>
            <person name="King R."/>
        </authorList>
    </citation>
    <scope>NUCLEOTIDE SEQUENCE</scope>
</reference>
<dbReference type="PROSITE" id="PS00678">
    <property type="entry name" value="WD_REPEATS_1"/>
    <property type="match status" value="1"/>
</dbReference>
<accession>A0ABN8B2G3</accession>
<proteinExistence type="predicted"/>
<evidence type="ECO:0000256" key="4">
    <source>
        <dbReference type="PROSITE-ProRule" id="PRU00221"/>
    </source>
</evidence>
<evidence type="ECO:0000256" key="1">
    <source>
        <dbReference type="ARBA" id="ARBA00021125"/>
    </source>
</evidence>
<dbReference type="PANTHER" id="PTHR22889">
    <property type="entry name" value="WD REPEAT-CONTAINING PROTEIN 89"/>
    <property type="match status" value="1"/>
</dbReference>
<protein>
    <recommendedName>
        <fullName evidence="1">WD repeat-containing protein 89</fullName>
    </recommendedName>
</protein>
<dbReference type="SUPFAM" id="SSF50978">
    <property type="entry name" value="WD40 repeat-like"/>
    <property type="match status" value="1"/>
</dbReference>
<dbReference type="InterPro" id="IPR036322">
    <property type="entry name" value="WD40_repeat_dom_sf"/>
</dbReference>
<dbReference type="EMBL" id="OU963912">
    <property type="protein sequence ID" value="CAH0401491.1"/>
    <property type="molecule type" value="Genomic_DNA"/>
</dbReference>
<dbReference type="Pfam" id="PF00400">
    <property type="entry name" value="WD40"/>
    <property type="match status" value="2"/>
</dbReference>
<name>A0ABN8B2G3_CHISP</name>
<dbReference type="InterPro" id="IPR015943">
    <property type="entry name" value="WD40/YVTN_repeat-like_dom_sf"/>
</dbReference>
<feature type="repeat" description="WD" evidence="4">
    <location>
        <begin position="80"/>
        <end position="122"/>
    </location>
</feature>
<organism evidence="5 6">
    <name type="scientific">Chilo suppressalis</name>
    <name type="common">Asiatic rice borer moth</name>
    <dbReference type="NCBI Taxonomy" id="168631"/>
    <lineage>
        <taxon>Eukaryota</taxon>
        <taxon>Metazoa</taxon>
        <taxon>Ecdysozoa</taxon>
        <taxon>Arthropoda</taxon>
        <taxon>Hexapoda</taxon>
        <taxon>Insecta</taxon>
        <taxon>Pterygota</taxon>
        <taxon>Neoptera</taxon>
        <taxon>Endopterygota</taxon>
        <taxon>Lepidoptera</taxon>
        <taxon>Glossata</taxon>
        <taxon>Ditrysia</taxon>
        <taxon>Pyraloidea</taxon>
        <taxon>Crambidae</taxon>
        <taxon>Crambinae</taxon>
        <taxon>Chilo</taxon>
    </lineage>
</organism>
<gene>
    <name evidence="5" type="ORF">CHILSU_LOCUS4717</name>
</gene>
<keyword evidence="3" id="KW-0677">Repeat</keyword>
<dbReference type="InterPro" id="IPR039328">
    <property type="entry name" value="WDR89"/>
</dbReference>
<dbReference type="PANTHER" id="PTHR22889:SF0">
    <property type="entry name" value="WD REPEAT-CONTAINING PROTEIN 89"/>
    <property type="match status" value="1"/>
</dbReference>
<dbReference type="InterPro" id="IPR001680">
    <property type="entry name" value="WD40_rpt"/>
</dbReference>
<sequence length="385" mass="42941">MDDIIDKEELDKDTDEPTIIEQLFQRNYNLLTQTAVTLKKSYVNKLDGTSSLKIAVGVADNNSVEVFDLKKTSLSLICRLSGHEKSLTEVVFSQNDDQLLYTTGHDGLIKLWDLRAGGSCAQEYKDDDDEQIVKPFECVDVSCNGRVLCAGSQLVQDDAYLVFWDQRKPKPLGGYWNSHTDDITQIKFHKEKTEIITTGAMDGLLNVFNILEQTEDEALTFSLNVENSIEKISWLDATQVACTTQSNDFQIWNSETGDMIRSFSRDKVAKSIKRSKGDDCYLVDAYTSVDDTPVLLAGSHGENGDVLRSVTVAGKKLQPCSNFTQNKQTVRCCWYNKERDMLVTAGESGLVSVWSATDGTGPETAVNSKITGAIKNLRVNRHKPY</sequence>
<dbReference type="Proteomes" id="UP001153292">
    <property type="component" value="Chromosome 19"/>
</dbReference>
<evidence type="ECO:0000313" key="6">
    <source>
        <dbReference type="Proteomes" id="UP001153292"/>
    </source>
</evidence>
<evidence type="ECO:0000313" key="5">
    <source>
        <dbReference type="EMBL" id="CAH0401491.1"/>
    </source>
</evidence>
<keyword evidence="6" id="KW-1185">Reference proteome</keyword>
<dbReference type="InterPro" id="IPR019775">
    <property type="entry name" value="WD40_repeat_CS"/>
</dbReference>
<dbReference type="PROSITE" id="PS50082">
    <property type="entry name" value="WD_REPEATS_2"/>
    <property type="match status" value="1"/>
</dbReference>
<dbReference type="PROSITE" id="PS50294">
    <property type="entry name" value="WD_REPEATS_REGION"/>
    <property type="match status" value="1"/>
</dbReference>
<evidence type="ECO:0000256" key="2">
    <source>
        <dbReference type="ARBA" id="ARBA00022574"/>
    </source>
</evidence>
<dbReference type="SMART" id="SM00320">
    <property type="entry name" value="WD40"/>
    <property type="match status" value="4"/>
</dbReference>
<evidence type="ECO:0000256" key="3">
    <source>
        <dbReference type="ARBA" id="ARBA00022737"/>
    </source>
</evidence>